<dbReference type="Pfam" id="PF18052">
    <property type="entry name" value="Rx_N"/>
    <property type="match status" value="1"/>
</dbReference>
<evidence type="ECO:0000313" key="7">
    <source>
        <dbReference type="EMBL" id="KAJ4780737.1"/>
    </source>
</evidence>
<evidence type="ECO:0000256" key="1">
    <source>
        <dbReference type="ARBA" id="ARBA00008894"/>
    </source>
</evidence>
<dbReference type="GO" id="GO:0000166">
    <property type="term" value="F:nucleotide binding"/>
    <property type="evidence" value="ECO:0007669"/>
    <property type="project" value="UniProtKB-KW"/>
</dbReference>
<comment type="similarity">
    <text evidence="1">Belongs to the disease resistance NB-LRR family.</text>
</comment>
<accession>A0AAV8ERK9</accession>
<evidence type="ECO:0000313" key="8">
    <source>
        <dbReference type="Proteomes" id="UP001140206"/>
    </source>
</evidence>
<organism evidence="7 8">
    <name type="scientific">Rhynchospora pubera</name>
    <dbReference type="NCBI Taxonomy" id="906938"/>
    <lineage>
        <taxon>Eukaryota</taxon>
        <taxon>Viridiplantae</taxon>
        <taxon>Streptophyta</taxon>
        <taxon>Embryophyta</taxon>
        <taxon>Tracheophyta</taxon>
        <taxon>Spermatophyta</taxon>
        <taxon>Magnoliopsida</taxon>
        <taxon>Liliopsida</taxon>
        <taxon>Poales</taxon>
        <taxon>Cyperaceae</taxon>
        <taxon>Cyperoideae</taxon>
        <taxon>Rhynchosporeae</taxon>
        <taxon>Rhynchospora</taxon>
    </lineage>
</organism>
<reference evidence="7" key="1">
    <citation type="submission" date="2022-08" db="EMBL/GenBank/DDBJ databases">
        <authorList>
            <person name="Marques A."/>
        </authorList>
    </citation>
    <scope>NUCLEOTIDE SEQUENCE</scope>
    <source>
        <strain evidence="7">RhyPub2mFocal</strain>
        <tissue evidence="7">Leaves</tissue>
    </source>
</reference>
<keyword evidence="8" id="KW-1185">Reference proteome</keyword>
<feature type="domain" description="Disease resistance N-terminal" evidence="6">
    <location>
        <begin position="11"/>
        <end position="96"/>
    </location>
</feature>
<dbReference type="GO" id="GO:0006952">
    <property type="term" value="P:defense response"/>
    <property type="evidence" value="ECO:0007669"/>
    <property type="project" value="UniProtKB-KW"/>
</dbReference>
<dbReference type="Proteomes" id="UP001140206">
    <property type="component" value="Chromosome 3"/>
</dbReference>
<keyword evidence="5" id="KW-0611">Plant defense</keyword>
<evidence type="ECO:0000256" key="2">
    <source>
        <dbReference type="ARBA" id="ARBA00022614"/>
    </source>
</evidence>
<sequence>MELQPLVSPLISIAVKKTKDALVEQICGMWGMDENRETLQQHLLAVQEMIADAQEREVRSPAMKGWMQKLEAAAHEAVDVLDEFQYEALRSNAISQQPSSSTTKVTKVV</sequence>
<dbReference type="InterPro" id="IPR041118">
    <property type="entry name" value="Rx_N"/>
</dbReference>
<evidence type="ECO:0000259" key="6">
    <source>
        <dbReference type="Pfam" id="PF18052"/>
    </source>
</evidence>
<dbReference type="AlphaFoldDB" id="A0AAV8ERK9"/>
<protein>
    <submittedName>
        <fullName evidence="7">Disease resistance protein RGA2</fullName>
    </submittedName>
</protein>
<name>A0AAV8ERK9_9POAL</name>
<evidence type="ECO:0000256" key="4">
    <source>
        <dbReference type="ARBA" id="ARBA00022741"/>
    </source>
</evidence>
<evidence type="ECO:0000256" key="3">
    <source>
        <dbReference type="ARBA" id="ARBA00022737"/>
    </source>
</evidence>
<gene>
    <name evidence="7" type="ORF">LUZ62_064994</name>
</gene>
<dbReference type="Gene3D" id="1.20.5.4130">
    <property type="match status" value="1"/>
</dbReference>
<proteinExistence type="inferred from homology"/>
<keyword evidence="2" id="KW-0433">Leucine-rich repeat</keyword>
<keyword evidence="3" id="KW-0677">Repeat</keyword>
<comment type="caution">
    <text evidence="7">The sequence shown here is derived from an EMBL/GenBank/DDBJ whole genome shotgun (WGS) entry which is preliminary data.</text>
</comment>
<keyword evidence="4" id="KW-0547">Nucleotide-binding</keyword>
<dbReference type="EMBL" id="JAMFTS010000003">
    <property type="protein sequence ID" value="KAJ4780737.1"/>
    <property type="molecule type" value="Genomic_DNA"/>
</dbReference>
<evidence type="ECO:0000256" key="5">
    <source>
        <dbReference type="ARBA" id="ARBA00022821"/>
    </source>
</evidence>